<dbReference type="GO" id="GO:0080146">
    <property type="term" value="F:L-cysteine desulfhydrase activity"/>
    <property type="evidence" value="ECO:0007669"/>
    <property type="project" value="TreeGrafter"/>
</dbReference>
<keyword evidence="3" id="KW-0456">Lyase</keyword>
<dbReference type="AlphaFoldDB" id="S0FWS6"/>
<dbReference type="PANTHER" id="PTHR30501:SF2">
    <property type="entry name" value="UPF0597 PROTEIN YHAM"/>
    <property type="match status" value="1"/>
</dbReference>
<gene>
    <name evidence="3" type="primary">sdaA</name>
    <name evidence="3" type="ORF">Dpo_14c00780</name>
</gene>
<feature type="domain" description="Serine dehydratase-like alpha subunit" evidence="2">
    <location>
        <begin position="178"/>
        <end position="420"/>
    </location>
</feature>
<dbReference type="PATRIC" id="fig|1286635.3.peg.4519"/>
<dbReference type="InterPro" id="IPR021144">
    <property type="entry name" value="UPF0597"/>
</dbReference>
<protein>
    <recommendedName>
        <fullName evidence="1">UPF0597 protein Dpo_14c00780</fullName>
    </recommendedName>
</protein>
<name>S0FWS6_9BACT</name>
<keyword evidence="4" id="KW-1185">Reference proteome</keyword>
<dbReference type="PANTHER" id="PTHR30501">
    <property type="entry name" value="UPF0597 PROTEIN YHAM"/>
    <property type="match status" value="1"/>
</dbReference>
<dbReference type="PIRSF" id="PIRSF006054">
    <property type="entry name" value="UCP006054"/>
    <property type="match status" value="1"/>
</dbReference>
<dbReference type="EMBL" id="APJX01000014">
    <property type="protein sequence ID" value="EMS77594.1"/>
    <property type="molecule type" value="Genomic_DNA"/>
</dbReference>
<evidence type="ECO:0000259" key="2">
    <source>
        <dbReference type="Pfam" id="PF03313"/>
    </source>
</evidence>
<dbReference type="HAMAP" id="MF_01845">
    <property type="entry name" value="UPF0597"/>
    <property type="match status" value="1"/>
</dbReference>
<proteinExistence type="inferred from homology"/>
<comment type="similarity">
    <text evidence="1">Belongs to the UPF0597 family.</text>
</comment>
<reference evidence="3 4" key="1">
    <citation type="journal article" date="2013" name="Genome Announc.">
        <title>Draft Genome Sequence of Desulfotignum phosphitoxidans DSM 13687 Strain FiPS-3.</title>
        <authorList>
            <person name="Poehlein A."/>
            <person name="Daniel R."/>
            <person name="Simeonova D.D."/>
        </authorList>
    </citation>
    <scope>NUCLEOTIDE SEQUENCE [LARGE SCALE GENOMIC DNA]</scope>
    <source>
        <strain evidence="3 4">DSM 13687</strain>
    </source>
</reference>
<evidence type="ECO:0000313" key="3">
    <source>
        <dbReference type="EMBL" id="EMS77594.1"/>
    </source>
</evidence>
<dbReference type="GO" id="GO:0019450">
    <property type="term" value="P:L-cysteine catabolic process to pyruvate"/>
    <property type="evidence" value="ECO:0007669"/>
    <property type="project" value="TreeGrafter"/>
</dbReference>
<dbReference type="RefSeq" id="WP_006968491.1">
    <property type="nucleotide sequence ID" value="NZ_APJX01000014.1"/>
</dbReference>
<dbReference type="InterPro" id="IPR005130">
    <property type="entry name" value="Ser_deHydtase-like_asu"/>
</dbReference>
<evidence type="ECO:0000256" key="1">
    <source>
        <dbReference type="HAMAP-Rule" id="MF_01845"/>
    </source>
</evidence>
<dbReference type="OrthoDB" id="41906at2"/>
<dbReference type="Pfam" id="PF03313">
    <property type="entry name" value="SDH_alpha"/>
    <property type="match status" value="1"/>
</dbReference>
<organism evidence="3 4">
    <name type="scientific">Desulfotignum phosphitoxidans DSM 13687</name>
    <dbReference type="NCBI Taxonomy" id="1286635"/>
    <lineage>
        <taxon>Bacteria</taxon>
        <taxon>Pseudomonadati</taxon>
        <taxon>Thermodesulfobacteriota</taxon>
        <taxon>Desulfobacteria</taxon>
        <taxon>Desulfobacterales</taxon>
        <taxon>Desulfobacteraceae</taxon>
        <taxon>Desulfotignum</taxon>
    </lineage>
</organism>
<comment type="caution">
    <text evidence="3">The sequence shown here is derived from an EMBL/GenBank/DDBJ whole genome shotgun (WGS) entry which is preliminary data.</text>
</comment>
<accession>S0FWS6</accession>
<sequence length="426" mass="45253">MEKTDPRYGAYLNILKEELVPAMGCTEPIAVAYAAARAATVLKDLPDRVTIQASDNIVKNVKSVVVPNTGGLRGIAAAAAAGIAAGNADDMLEVIAHVDEAGKQRIRQFLKTCDIQVLPLTTDILFDLKVTVFKGSSRAMVQISHFHTNIVRIENDGDIMYQNQDCDEVNTTVLTDRTLLNVEDIVDFASSVTLSEVDTLLQKMVDLNMAIAEQGVSGTWGANIGKVLMEVWGDDIKVRAKAMAAGGSDARMSGCELPVMIVSGSGNQGITASVPVVVYGKHLGVDPDTLFRALLVSCLVTIHQKTGIGRLSAYCGAVSAGVGAGAGISWLHGGRYREIAHTIVNALAMVSGIICDGAKPSCAAKIAMSVEAGLLGFFMFQKGKQFYGGDGIVKKGVENTIVNIGRLGRDGMRETDREIIRMMLGH</sequence>
<dbReference type="Proteomes" id="UP000014216">
    <property type="component" value="Unassembled WGS sequence"/>
</dbReference>
<evidence type="ECO:0000313" key="4">
    <source>
        <dbReference type="Proteomes" id="UP000014216"/>
    </source>
</evidence>